<proteinExistence type="predicted"/>
<keyword evidence="2" id="KW-1185">Reference proteome</keyword>
<comment type="caution">
    <text evidence="1">The sequence shown here is derived from an EMBL/GenBank/DDBJ whole genome shotgun (WGS) entry which is preliminary data.</text>
</comment>
<evidence type="ECO:0000313" key="2">
    <source>
        <dbReference type="Proteomes" id="UP000292702"/>
    </source>
</evidence>
<protein>
    <recommendedName>
        <fullName evidence="3">F-box domain-containing protein</fullName>
    </recommendedName>
</protein>
<dbReference type="EMBL" id="RWJN01000103">
    <property type="protein sequence ID" value="TCD67284.1"/>
    <property type="molecule type" value="Genomic_DNA"/>
</dbReference>
<evidence type="ECO:0000313" key="1">
    <source>
        <dbReference type="EMBL" id="TCD67284.1"/>
    </source>
</evidence>
<reference evidence="1 2" key="1">
    <citation type="submission" date="2018-11" db="EMBL/GenBank/DDBJ databases">
        <title>Genome assembly of Steccherinum ochraceum LE-BIN_3174, the white-rot fungus of the Steccherinaceae family (The Residual Polyporoid clade, Polyporales, Basidiomycota).</title>
        <authorList>
            <person name="Fedorova T.V."/>
            <person name="Glazunova O.A."/>
            <person name="Landesman E.O."/>
            <person name="Moiseenko K.V."/>
            <person name="Psurtseva N.V."/>
            <person name="Savinova O.S."/>
            <person name="Shakhova N.V."/>
            <person name="Tyazhelova T.V."/>
            <person name="Vasina D.V."/>
        </authorList>
    </citation>
    <scope>NUCLEOTIDE SEQUENCE [LARGE SCALE GENOMIC DNA]</scope>
    <source>
        <strain evidence="1 2">LE-BIN_3174</strain>
    </source>
</reference>
<name>A0A4R0RWM6_9APHY</name>
<accession>A0A4R0RWM6</accession>
<gene>
    <name evidence="1" type="ORF">EIP91_000306</name>
</gene>
<sequence length="426" mass="47598">MSGRQSYLARELVDFIIEHLRDDKASLSVCTLLSRYWHVSARPALFKKITLRCKDRTRNTTAFLRFFDAHAQYAHWVRELDVLANDGITVGTNIRPSTHAGIITVSELSNILSTLPDIRKLKLSSAYLLHDFGCPPLLRPPPKSLEKLWLDTVVIAVGQFGDRPAECSLVKFLALLDAVKTVIVYDLRVERFFPFTDDPHRDIVRIEGEKIGKNFHITDTLVISTSDDQDESQLVILDLLVGSKALRSVQHLVVDEGDFVGYETVQAVAGTLQHLELVVNAPALGLALEEDEQNVSALTYGVASCAGLTKLHIIMNPTADEMDGRYLVTVQHIIRFAPRSVSEFLIDFDCVFSMLHFFDWNAMDNVLSTRAGVTSVTVMFGDKHDCSGCGLRLPVDNKIALAKQRLPQLRARGIVSFRQSLEDPLV</sequence>
<dbReference type="Proteomes" id="UP000292702">
    <property type="component" value="Unassembled WGS sequence"/>
</dbReference>
<dbReference type="AlphaFoldDB" id="A0A4R0RWM6"/>
<organism evidence="1 2">
    <name type="scientific">Steccherinum ochraceum</name>
    <dbReference type="NCBI Taxonomy" id="92696"/>
    <lineage>
        <taxon>Eukaryota</taxon>
        <taxon>Fungi</taxon>
        <taxon>Dikarya</taxon>
        <taxon>Basidiomycota</taxon>
        <taxon>Agaricomycotina</taxon>
        <taxon>Agaricomycetes</taxon>
        <taxon>Polyporales</taxon>
        <taxon>Steccherinaceae</taxon>
        <taxon>Steccherinum</taxon>
    </lineage>
</organism>
<evidence type="ECO:0008006" key="3">
    <source>
        <dbReference type="Google" id="ProtNLM"/>
    </source>
</evidence>
<dbReference type="OrthoDB" id="2804666at2759"/>